<evidence type="ECO:0000313" key="1">
    <source>
        <dbReference type="EMBL" id="PHM66011.1"/>
    </source>
</evidence>
<keyword evidence="2" id="KW-1185">Reference proteome</keyword>
<organism evidence="1 2">
    <name type="scientific">Xenorhabdus stockiae</name>
    <dbReference type="NCBI Taxonomy" id="351614"/>
    <lineage>
        <taxon>Bacteria</taxon>
        <taxon>Pseudomonadati</taxon>
        <taxon>Pseudomonadota</taxon>
        <taxon>Gammaproteobacteria</taxon>
        <taxon>Enterobacterales</taxon>
        <taxon>Morganellaceae</taxon>
        <taxon>Xenorhabdus</taxon>
    </lineage>
</organism>
<dbReference type="EMBL" id="NJAJ01000011">
    <property type="protein sequence ID" value="PHM66011.1"/>
    <property type="molecule type" value="Genomic_DNA"/>
</dbReference>
<dbReference type="RefSeq" id="WP_099124652.1">
    <property type="nucleotide sequence ID" value="NZ_CAWNRH010000013.1"/>
</dbReference>
<reference evidence="1 2" key="1">
    <citation type="journal article" date="2017" name="Nat. Microbiol.">
        <title>Natural product diversity associated with the nematode symbionts Photorhabdus and Xenorhabdus.</title>
        <authorList>
            <person name="Tobias N.J."/>
            <person name="Wolff H."/>
            <person name="Djahanschiri B."/>
            <person name="Grundmann F."/>
            <person name="Kronenwerth M."/>
            <person name="Shi Y.M."/>
            <person name="Simonyi S."/>
            <person name="Grun P."/>
            <person name="Shapiro-Ilan D."/>
            <person name="Pidot S.J."/>
            <person name="Stinear T.P."/>
            <person name="Ebersberger I."/>
            <person name="Bode H.B."/>
        </authorList>
    </citation>
    <scope>NUCLEOTIDE SEQUENCE [LARGE SCALE GENOMIC DNA]</scope>
    <source>
        <strain evidence="1 2">DSM 17904</strain>
    </source>
</reference>
<proteinExistence type="predicted"/>
<dbReference type="AlphaFoldDB" id="A0A2D0KRE8"/>
<evidence type="ECO:0000313" key="2">
    <source>
        <dbReference type="Proteomes" id="UP000222366"/>
    </source>
</evidence>
<comment type="caution">
    <text evidence="1">The sequence shown here is derived from an EMBL/GenBank/DDBJ whole genome shotgun (WGS) entry which is preliminary data.</text>
</comment>
<protein>
    <submittedName>
        <fullName evidence="1">Uncharacterized protein</fullName>
    </submittedName>
</protein>
<name>A0A2D0KRE8_9GAMM</name>
<sequence length="192" mass="22041">MNQEKLSVPSNEEMEAIFKQSQDIYEKEQLHYEAIAKEKPELANLFGGIPVINPPIYPIPVIKTAEYVSGYFNINTYHQIGSYPFIQVSSYPVLIGNNPHTRRNANFNGYIYGSYNMPQINFNNLYLSGVVHHTNTIINTPLNFQLFIYPQKIHLRLFKGNVYLGDLISVYQHNILVTYPIVFSGIGTFNFV</sequence>
<gene>
    <name evidence="1" type="ORF">Xsto_01516</name>
</gene>
<dbReference type="Proteomes" id="UP000222366">
    <property type="component" value="Unassembled WGS sequence"/>
</dbReference>
<accession>A0A2D0KRE8</accession>